<evidence type="ECO:0000313" key="3">
    <source>
        <dbReference type="EMBL" id="KAB0678077.1"/>
    </source>
</evidence>
<dbReference type="SUPFAM" id="SSF55073">
    <property type="entry name" value="Nucleotide cyclase"/>
    <property type="match status" value="1"/>
</dbReference>
<dbReference type="GO" id="GO:0071111">
    <property type="term" value="F:cyclic-guanylate-specific phosphodiesterase activity"/>
    <property type="evidence" value="ECO:0007669"/>
    <property type="project" value="InterPro"/>
</dbReference>
<evidence type="ECO:0000313" key="4">
    <source>
        <dbReference type="Proteomes" id="UP000432089"/>
    </source>
</evidence>
<dbReference type="InterPro" id="IPR000160">
    <property type="entry name" value="GGDEF_dom"/>
</dbReference>
<dbReference type="Pfam" id="PF00563">
    <property type="entry name" value="EAL"/>
    <property type="match status" value="1"/>
</dbReference>
<dbReference type="InterPro" id="IPR050706">
    <property type="entry name" value="Cyclic-di-GMP_PDE-like"/>
</dbReference>
<proteinExistence type="predicted"/>
<feature type="domain" description="EAL" evidence="1">
    <location>
        <begin position="241"/>
        <end position="496"/>
    </location>
</feature>
<name>A0A7V7PMG3_9HYPH</name>
<keyword evidence="4" id="KW-1185">Reference proteome</keyword>
<organism evidence="3 4">
    <name type="scientific">Plantimonas leprariae</name>
    <dbReference type="NCBI Taxonomy" id="2615207"/>
    <lineage>
        <taxon>Bacteria</taxon>
        <taxon>Pseudomonadati</taxon>
        <taxon>Pseudomonadota</taxon>
        <taxon>Alphaproteobacteria</taxon>
        <taxon>Hyphomicrobiales</taxon>
        <taxon>Aurantimonadaceae</taxon>
        <taxon>Plantimonas</taxon>
    </lineage>
</organism>
<evidence type="ECO:0000259" key="2">
    <source>
        <dbReference type="PROSITE" id="PS50887"/>
    </source>
</evidence>
<dbReference type="InterPro" id="IPR001633">
    <property type="entry name" value="EAL_dom"/>
</dbReference>
<dbReference type="InterPro" id="IPR029787">
    <property type="entry name" value="Nucleotide_cyclase"/>
</dbReference>
<dbReference type="Proteomes" id="UP000432089">
    <property type="component" value="Unassembled WGS sequence"/>
</dbReference>
<dbReference type="AlphaFoldDB" id="A0A7V7PMG3"/>
<dbReference type="SUPFAM" id="SSF141868">
    <property type="entry name" value="EAL domain-like"/>
    <property type="match status" value="1"/>
</dbReference>
<protein>
    <submittedName>
        <fullName evidence="3">EAL domain-containing protein</fullName>
    </submittedName>
</protein>
<evidence type="ECO:0000259" key="1">
    <source>
        <dbReference type="PROSITE" id="PS50883"/>
    </source>
</evidence>
<accession>A0A7V7PMG3</accession>
<dbReference type="Gene3D" id="3.20.20.450">
    <property type="entry name" value="EAL domain"/>
    <property type="match status" value="1"/>
</dbReference>
<dbReference type="CDD" id="cd01949">
    <property type="entry name" value="GGDEF"/>
    <property type="match status" value="1"/>
</dbReference>
<reference evidence="3 4" key="1">
    <citation type="submission" date="2019-09" db="EMBL/GenBank/DDBJ databases">
        <title>YIM 132180 draft genome.</title>
        <authorList>
            <person name="Zhang K."/>
        </authorList>
    </citation>
    <scope>NUCLEOTIDE SEQUENCE [LARGE SCALE GENOMIC DNA]</scope>
    <source>
        <strain evidence="3 4">YIM 132180</strain>
    </source>
</reference>
<dbReference type="InterPro" id="IPR035919">
    <property type="entry name" value="EAL_sf"/>
</dbReference>
<dbReference type="PROSITE" id="PS50887">
    <property type="entry name" value="GGDEF"/>
    <property type="match status" value="1"/>
</dbReference>
<sequence length="508" mass="55487">MPADRFAYAIARSNDPAGQWQAASHPFRMHRLHRDPRGVLRMHTSTVILQRLQDELMRRLAVLDTAAKQSHRIHHLDFITCLPDRHCFDRLLASHLQITPAPTGLLLIDIEHLKLINDAKGRTIGDKVVAEIASRLRGIGTRTAAFRLNGDGFAVIIRDCRNQQHLDAVANKVLTAMARPLGGFQDVLPRVTIGGALIGNVYLDPGMLRRNANLALCHAKETMRGGYVAFERRLSKDTARRMRSLRLVEAALASDSLVPHYQPVVNIRTGQTVGVEALARVIGAGGQVVPAEEFHSALQDPSVSVRVTDRMLGRIAEDFRAHLDSGGPFQHVGINLSLADLTNADLSERLARTFGDHGVPLGHLVLEVTETVYLDGNSVGIAAEIRKLRDQGLLVALDDFGTGYASLKHLQSFPVDIVKIDKSFVRDLPSDRSSVAIVEGLIGIANRMGMKVVAEGIETTEQADFLRNAGCTLGQGYLFGKPVPANQAAQRIVDNAPPVDARDELVPC</sequence>
<gene>
    <name evidence="3" type="ORF">F6X38_16765</name>
</gene>
<dbReference type="SMART" id="SM00267">
    <property type="entry name" value="GGDEF"/>
    <property type="match status" value="1"/>
</dbReference>
<dbReference type="PANTHER" id="PTHR33121:SF79">
    <property type="entry name" value="CYCLIC DI-GMP PHOSPHODIESTERASE PDED-RELATED"/>
    <property type="match status" value="1"/>
</dbReference>
<dbReference type="EMBL" id="VZDO01000014">
    <property type="protein sequence ID" value="KAB0678077.1"/>
    <property type="molecule type" value="Genomic_DNA"/>
</dbReference>
<dbReference type="Pfam" id="PF00990">
    <property type="entry name" value="GGDEF"/>
    <property type="match status" value="1"/>
</dbReference>
<dbReference type="PANTHER" id="PTHR33121">
    <property type="entry name" value="CYCLIC DI-GMP PHOSPHODIESTERASE PDEF"/>
    <property type="match status" value="1"/>
</dbReference>
<comment type="caution">
    <text evidence="3">The sequence shown here is derived from an EMBL/GenBank/DDBJ whole genome shotgun (WGS) entry which is preliminary data.</text>
</comment>
<feature type="domain" description="GGDEF" evidence="2">
    <location>
        <begin position="101"/>
        <end position="232"/>
    </location>
</feature>
<dbReference type="Gene3D" id="3.30.70.270">
    <property type="match status" value="1"/>
</dbReference>
<dbReference type="PROSITE" id="PS50883">
    <property type="entry name" value="EAL"/>
    <property type="match status" value="1"/>
</dbReference>
<dbReference type="RefSeq" id="WP_150971609.1">
    <property type="nucleotide sequence ID" value="NZ_VZDO01000014.1"/>
</dbReference>
<dbReference type="SMART" id="SM00052">
    <property type="entry name" value="EAL"/>
    <property type="match status" value="1"/>
</dbReference>
<dbReference type="CDD" id="cd01948">
    <property type="entry name" value="EAL"/>
    <property type="match status" value="1"/>
</dbReference>
<dbReference type="NCBIfam" id="TIGR00254">
    <property type="entry name" value="GGDEF"/>
    <property type="match status" value="1"/>
</dbReference>
<dbReference type="InterPro" id="IPR043128">
    <property type="entry name" value="Rev_trsase/Diguanyl_cyclase"/>
</dbReference>